<evidence type="ECO:0000313" key="2">
    <source>
        <dbReference type="EMBL" id="KAK4426904.1"/>
    </source>
</evidence>
<comment type="caution">
    <text evidence="2">The sequence shown here is derived from an EMBL/GenBank/DDBJ whole genome shotgun (WGS) entry which is preliminary data.</text>
</comment>
<feature type="compositionally biased region" description="Polar residues" evidence="1">
    <location>
        <begin position="179"/>
        <end position="188"/>
    </location>
</feature>
<feature type="region of interest" description="Disordered" evidence="1">
    <location>
        <begin position="28"/>
        <end position="47"/>
    </location>
</feature>
<dbReference type="AlphaFoldDB" id="A0AAE2CM22"/>
<accession>A0AAE2CM22</accession>
<name>A0AAE2CM22_9LAMI</name>
<reference evidence="2" key="2">
    <citation type="journal article" date="2024" name="Plant">
        <title>Genomic evolution and insights into agronomic trait innovations of Sesamum species.</title>
        <authorList>
            <person name="Miao H."/>
            <person name="Wang L."/>
            <person name="Qu L."/>
            <person name="Liu H."/>
            <person name="Sun Y."/>
            <person name="Le M."/>
            <person name="Wang Q."/>
            <person name="Wei S."/>
            <person name="Zheng Y."/>
            <person name="Lin W."/>
            <person name="Duan Y."/>
            <person name="Cao H."/>
            <person name="Xiong S."/>
            <person name="Wang X."/>
            <person name="Wei L."/>
            <person name="Li C."/>
            <person name="Ma Q."/>
            <person name="Ju M."/>
            <person name="Zhao R."/>
            <person name="Li G."/>
            <person name="Mu C."/>
            <person name="Tian Q."/>
            <person name="Mei H."/>
            <person name="Zhang T."/>
            <person name="Gao T."/>
            <person name="Zhang H."/>
        </authorList>
    </citation>
    <scope>NUCLEOTIDE SEQUENCE</scope>
    <source>
        <strain evidence="2">3651</strain>
    </source>
</reference>
<dbReference type="Proteomes" id="UP001293254">
    <property type="component" value="Unassembled WGS sequence"/>
</dbReference>
<gene>
    <name evidence="2" type="ORF">Salat_1459200</name>
</gene>
<sequence>PLILLNNLHELPQEEWVVCRVFQKSSTVKKPQQTASSPPSQDSPCDTNAMVNELGDIELPNFSNSMAISSSTNIALQTYNTDSNMMNWNAATEAAVSNSLPSLTWPLLSTNLSMNSLFLTALQLRGHQPRAAAAAAATDNYSFMPQGNISQFGNEFVSDFNMGSSSRVLDSVPQPPSEQPYNVDSNIW</sequence>
<feature type="region of interest" description="Disordered" evidence="1">
    <location>
        <begin position="167"/>
        <end position="188"/>
    </location>
</feature>
<proteinExistence type="predicted"/>
<reference evidence="2" key="1">
    <citation type="submission" date="2020-06" db="EMBL/GenBank/DDBJ databases">
        <authorList>
            <person name="Li T."/>
            <person name="Hu X."/>
            <person name="Zhang T."/>
            <person name="Song X."/>
            <person name="Zhang H."/>
            <person name="Dai N."/>
            <person name="Sheng W."/>
            <person name="Hou X."/>
            <person name="Wei L."/>
        </authorList>
    </citation>
    <scope>NUCLEOTIDE SEQUENCE</scope>
    <source>
        <strain evidence="2">3651</strain>
        <tissue evidence="2">Leaf</tissue>
    </source>
</reference>
<evidence type="ECO:0000256" key="1">
    <source>
        <dbReference type="SAM" id="MobiDB-lite"/>
    </source>
</evidence>
<protein>
    <submittedName>
        <fullName evidence="2">Uncharacterized protein</fullName>
    </submittedName>
</protein>
<keyword evidence="3" id="KW-1185">Reference proteome</keyword>
<evidence type="ECO:0000313" key="3">
    <source>
        <dbReference type="Proteomes" id="UP001293254"/>
    </source>
</evidence>
<feature type="non-terminal residue" evidence="2">
    <location>
        <position position="1"/>
    </location>
</feature>
<dbReference type="EMBL" id="JACGWO010000005">
    <property type="protein sequence ID" value="KAK4426904.1"/>
    <property type="molecule type" value="Genomic_DNA"/>
</dbReference>
<organism evidence="2 3">
    <name type="scientific">Sesamum alatum</name>
    <dbReference type="NCBI Taxonomy" id="300844"/>
    <lineage>
        <taxon>Eukaryota</taxon>
        <taxon>Viridiplantae</taxon>
        <taxon>Streptophyta</taxon>
        <taxon>Embryophyta</taxon>
        <taxon>Tracheophyta</taxon>
        <taxon>Spermatophyta</taxon>
        <taxon>Magnoliopsida</taxon>
        <taxon>eudicotyledons</taxon>
        <taxon>Gunneridae</taxon>
        <taxon>Pentapetalae</taxon>
        <taxon>asterids</taxon>
        <taxon>lamiids</taxon>
        <taxon>Lamiales</taxon>
        <taxon>Pedaliaceae</taxon>
        <taxon>Sesamum</taxon>
    </lineage>
</organism>